<dbReference type="EC" id="5.1.3.13" evidence="2"/>
<reference evidence="2 3" key="1">
    <citation type="submission" date="2023-07" db="EMBL/GenBank/DDBJ databases">
        <title>Sequencing the genomes of 1000 actinobacteria strains.</title>
        <authorList>
            <person name="Klenk H.-P."/>
        </authorList>
    </citation>
    <scope>NUCLEOTIDE SEQUENCE [LARGE SCALE GENOMIC DNA]</scope>
    <source>
        <strain evidence="2 3">DSM 17163</strain>
    </source>
</reference>
<dbReference type="Pfam" id="PF00908">
    <property type="entry name" value="dTDP_sugar_isom"/>
    <property type="match status" value="1"/>
</dbReference>
<protein>
    <submittedName>
        <fullName evidence="2">dTDP-4-dehydrorhamnose 3,5-epimerase</fullName>
        <ecNumber evidence="2">5.1.3.13</ecNumber>
    </submittedName>
</protein>
<keyword evidence="2" id="KW-0413">Isomerase</keyword>
<dbReference type="InterPro" id="IPR011051">
    <property type="entry name" value="RmlC_Cupin_sf"/>
</dbReference>
<dbReference type="GO" id="GO:0008830">
    <property type="term" value="F:dTDP-4-dehydrorhamnose 3,5-epimerase activity"/>
    <property type="evidence" value="ECO:0007669"/>
    <property type="project" value="UniProtKB-EC"/>
</dbReference>
<dbReference type="EMBL" id="JAUSQX010000001">
    <property type="protein sequence ID" value="MDP9805592.1"/>
    <property type="molecule type" value="Genomic_DNA"/>
</dbReference>
<dbReference type="Gene3D" id="2.60.120.10">
    <property type="entry name" value="Jelly Rolls"/>
    <property type="match status" value="1"/>
</dbReference>
<evidence type="ECO:0000256" key="1">
    <source>
        <dbReference type="ARBA" id="ARBA00010154"/>
    </source>
</evidence>
<keyword evidence="3" id="KW-1185">Reference proteome</keyword>
<dbReference type="RefSeq" id="WP_307681865.1">
    <property type="nucleotide sequence ID" value="NZ_JAUSQX010000001.1"/>
</dbReference>
<name>A0ABT9NDX7_9ACTO</name>
<accession>A0ABT9NDX7</accession>
<comment type="caution">
    <text evidence="2">The sequence shown here is derived from an EMBL/GenBank/DDBJ whole genome shotgun (WGS) entry which is preliminary data.</text>
</comment>
<evidence type="ECO:0000313" key="3">
    <source>
        <dbReference type="Proteomes" id="UP001243212"/>
    </source>
</evidence>
<dbReference type="SUPFAM" id="SSF51182">
    <property type="entry name" value="RmlC-like cupins"/>
    <property type="match status" value="1"/>
</dbReference>
<dbReference type="PANTHER" id="PTHR21047">
    <property type="entry name" value="DTDP-6-DEOXY-D-GLUCOSE-3,5 EPIMERASE"/>
    <property type="match status" value="1"/>
</dbReference>
<sequence>MVDIIEPAITTTDIAGLVVITPKQVTDERGTIRELVRRSWLKEHGIVFEFEQANNTLTHRGGLRGLHAEAMTKLVTVVTGGAFGAYVDIRQGSTTYGQVVTVDITPGVMVLVPQGVCNGFQALENNTEYLYFFDREWRPGMPGSALAPLDPELGINWPVPVDTNNRAMISEKDLNAPRLSELTLDQEL</sequence>
<dbReference type="InterPro" id="IPR000888">
    <property type="entry name" value="RmlC-like"/>
</dbReference>
<dbReference type="InterPro" id="IPR014710">
    <property type="entry name" value="RmlC-like_jellyroll"/>
</dbReference>
<dbReference type="PANTHER" id="PTHR21047:SF2">
    <property type="entry name" value="THYMIDINE DIPHOSPHO-4-KETO-RHAMNOSE 3,5-EPIMERASE"/>
    <property type="match status" value="1"/>
</dbReference>
<proteinExistence type="inferred from homology"/>
<gene>
    <name evidence="2" type="ORF">J2S70_000174</name>
</gene>
<organism evidence="2 3">
    <name type="scientific">Trueperella bonasi</name>
    <dbReference type="NCBI Taxonomy" id="312286"/>
    <lineage>
        <taxon>Bacteria</taxon>
        <taxon>Bacillati</taxon>
        <taxon>Actinomycetota</taxon>
        <taxon>Actinomycetes</taxon>
        <taxon>Actinomycetales</taxon>
        <taxon>Actinomycetaceae</taxon>
        <taxon>Trueperella</taxon>
    </lineage>
</organism>
<evidence type="ECO:0000313" key="2">
    <source>
        <dbReference type="EMBL" id="MDP9805592.1"/>
    </source>
</evidence>
<dbReference type="Proteomes" id="UP001243212">
    <property type="component" value="Unassembled WGS sequence"/>
</dbReference>
<comment type="similarity">
    <text evidence="1">Belongs to the dTDP-4-dehydrorhamnose 3,5-epimerase family.</text>
</comment>